<organism evidence="3">
    <name type="scientific">Hordeum vulgare subsp. vulgare</name>
    <name type="common">Domesticated barley</name>
    <dbReference type="NCBI Taxonomy" id="112509"/>
    <lineage>
        <taxon>Eukaryota</taxon>
        <taxon>Viridiplantae</taxon>
        <taxon>Streptophyta</taxon>
        <taxon>Embryophyta</taxon>
        <taxon>Tracheophyta</taxon>
        <taxon>Spermatophyta</taxon>
        <taxon>Magnoliopsida</taxon>
        <taxon>Liliopsida</taxon>
        <taxon>Poales</taxon>
        <taxon>Poaceae</taxon>
        <taxon>BOP clade</taxon>
        <taxon>Pooideae</taxon>
        <taxon>Triticodae</taxon>
        <taxon>Triticeae</taxon>
        <taxon>Hordeinae</taxon>
        <taxon>Hordeum</taxon>
    </lineage>
</organism>
<proteinExistence type="evidence at transcript level"/>
<keyword evidence="2" id="KW-0067">ATP-binding</keyword>
<dbReference type="PANTHER" id="PTHR45644:SF85">
    <property type="entry name" value="P-LOOP CONTAINING NUCLEOSIDE TRIPHOSPHATE HYDROLASES SUPERFAMILY PROTEIN"/>
    <property type="match status" value="1"/>
</dbReference>
<evidence type="ECO:0000256" key="1">
    <source>
        <dbReference type="ARBA" id="ARBA00022741"/>
    </source>
</evidence>
<feature type="non-terminal residue" evidence="3">
    <location>
        <position position="1"/>
    </location>
</feature>
<dbReference type="PANTHER" id="PTHR45644">
    <property type="entry name" value="AAA ATPASE, PUTATIVE (AFU_ORTHOLOGUE AFUA_2G12920)-RELATED-RELATED"/>
    <property type="match status" value="1"/>
</dbReference>
<accession>F2E2C0</accession>
<dbReference type="EMBL" id="AK370291">
    <property type="protein sequence ID" value="BAK01492.1"/>
    <property type="molecule type" value="mRNA"/>
</dbReference>
<name>F2E2C0_HORVV</name>
<dbReference type="GO" id="GO:0005524">
    <property type="term" value="F:ATP binding"/>
    <property type="evidence" value="ECO:0007669"/>
    <property type="project" value="UniProtKB-KW"/>
</dbReference>
<reference evidence="3" key="1">
    <citation type="journal article" date="2011" name="Plant Physiol.">
        <title>Comprehensive sequence analysis of 24,783 barley full-length cDNAs derived from 12 clone libraries.</title>
        <authorList>
            <person name="Matsumoto T."/>
            <person name="Tanaka T."/>
            <person name="Sakai H."/>
            <person name="Amano N."/>
            <person name="Kanamori H."/>
            <person name="Kurita K."/>
            <person name="Kikuta A."/>
            <person name="Kamiya K."/>
            <person name="Yamamoto M."/>
            <person name="Ikawa H."/>
            <person name="Fujii N."/>
            <person name="Hori K."/>
            <person name="Itoh T."/>
            <person name="Sato K."/>
        </authorList>
    </citation>
    <scope>NUCLEOTIDE SEQUENCE</scope>
    <source>
        <tissue evidence="3">Shoot and root</tissue>
    </source>
</reference>
<sequence>APNRANQSEAGSQERVIEQTRVVPTSVAYVNLKQAEISKYTRNLAPANRAILLSGPAELYQQMLAKALAHYFEAKILLLNPIDFLINFMANTAPVAASSLFSQSYAEDPQPL</sequence>
<keyword evidence="1" id="KW-0547">Nucleotide-binding</keyword>
<evidence type="ECO:0000313" key="3">
    <source>
        <dbReference type="EMBL" id="BAK01492.1"/>
    </source>
</evidence>
<evidence type="ECO:0000256" key="2">
    <source>
        <dbReference type="ARBA" id="ARBA00022840"/>
    </source>
</evidence>
<protein>
    <submittedName>
        <fullName evidence="3">Predicted protein</fullName>
    </submittedName>
</protein>
<dbReference type="AlphaFoldDB" id="F2E2C0"/>
<dbReference type="InterPro" id="IPR051701">
    <property type="entry name" value="Mito_OM_Translocase_MSP1"/>
</dbReference>